<dbReference type="CDD" id="cd11712">
    <property type="entry name" value="GINS_A_psf2"/>
    <property type="match status" value="1"/>
</dbReference>
<feature type="domain" description="GINS subunit" evidence="9">
    <location>
        <begin position="83"/>
        <end position="195"/>
    </location>
</feature>
<evidence type="ECO:0000256" key="8">
    <source>
        <dbReference type="SAM" id="MobiDB-lite"/>
    </source>
</evidence>
<dbReference type="Gene3D" id="1.20.58.1020">
    <property type="match status" value="1"/>
</dbReference>
<comment type="similarity">
    <text evidence="2">Belongs to the GINS2/PSF2 family.</text>
</comment>
<feature type="region of interest" description="Disordered" evidence="8">
    <location>
        <begin position="197"/>
        <end position="278"/>
    </location>
</feature>
<feature type="coiled-coil region" evidence="7">
    <location>
        <begin position="112"/>
        <end position="142"/>
    </location>
</feature>
<dbReference type="PANTHER" id="PTHR12772">
    <property type="entry name" value="DNA REPLICATION COMPLEX GINS PROTEIN PSF2"/>
    <property type="match status" value="1"/>
</dbReference>
<dbReference type="InterPro" id="IPR021151">
    <property type="entry name" value="GINS_A"/>
</dbReference>
<dbReference type="Proteomes" id="UP000235388">
    <property type="component" value="Unassembled WGS sequence"/>
</dbReference>
<dbReference type="GO" id="GO:0000811">
    <property type="term" value="C:GINS complex"/>
    <property type="evidence" value="ECO:0007669"/>
    <property type="project" value="TreeGrafter"/>
</dbReference>
<evidence type="ECO:0000256" key="7">
    <source>
        <dbReference type="SAM" id="Coils"/>
    </source>
</evidence>
<feature type="compositionally biased region" description="Low complexity" evidence="8">
    <location>
        <begin position="200"/>
        <end position="214"/>
    </location>
</feature>
<evidence type="ECO:0000313" key="11">
    <source>
        <dbReference type="EMBL" id="PLW53539.1"/>
    </source>
</evidence>
<evidence type="ECO:0000256" key="4">
    <source>
        <dbReference type="ARBA" id="ARBA00015139"/>
    </source>
</evidence>
<dbReference type="Gene3D" id="3.40.5.50">
    <property type="match status" value="1"/>
</dbReference>
<dbReference type="STRING" id="200324.A0A2N5VU75"/>
<organism evidence="11 12">
    <name type="scientific">Puccinia coronata f. sp. avenae</name>
    <dbReference type="NCBI Taxonomy" id="200324"/>
    <lineage>
        <taxon>Eukaryota</taxon>
        <taxon>Fungi</taxon>
        <taxon>Dikarya</taxon>
        <taxon>Basidiomycota</taxon>
        <taxon>Pucciniomycotina</taxon>
        <taxon>Pucciniomycetes</taxon>
        <taxon>Pucciniales</taxon>
        <taxon>Pucciniaceae</taxon>
        <taxon>Puccinia</taxon>
    </lineage>
</organism>
<dbReference type="GO" id="GO:0006260">
    <property type="term" value="P:DNA replication"/>
    <property type="evidence" value="ECO:0007669"/>
    <property type="project" value="UniProtKB-KW"/>
</dbReference>
<accession>A0A2N5VU75</accession>
<dbReference type="EMBL" id="PGCJ01000060">
    <property type="protein sequence ID" value="PLW53539.1"/>
    <property type="molecule type" value="Genomic_DNA"/>
</dbReference>
<evidence type="ECO:0000256" key="6">
    <source>
        <dbReference type="ARBA" id="ARBA00023242"/>
    </source>
</evidence>
<evidence type="ECO:0000313" key="13">
    <source>
        <dbReference type="Proteomes" id="UP000235392"/>
    </source>
</evidence>
<evidence type="ECO:0000256" key="3">
    <source>
        <dbReference type="ARBA" id="ARBA00013969"/>
    </source>
</evidence>
<evidence type="ECO:0000256" key="2">
    <source>
        <dbReference type="ARBA" id="ARBA00010565"/>
    </source>
</evidence>
<dbReference type="OrthoDB" id="1938138at2759"/>
<feature type="compositionally biased region" description="Polar residues" evidence="8">
    <location>
        <begin position="229"/>
        <end position="278"/>
    </location>
</feature>
<evidence type="ECO:0000259" key="9">
    <source>
        <dbReference type="Pfam" id="PF05916"/>
    </source>
</evidence>
<gene>
    <name evidence="11" type="ORF">PCANC_07225</name>
    <name evidence="10" type="ORF">PCASD_08532</name>
</gene>
<dbReference type="EMBL" id="PGCI01000104">
    <property type="protein sequence ID" value="PLW40252.1"/>
    <property type="molecule type" value="Genomic_DNA"/>
</dbReference>
<dbReference type="InterPro" id="IPR036224">
    <property type="entry name" value="GINS_bundle-like_dom_sf"/>
</dbReference>
<protein>
    <recommendedName>
        <fullName evidence="4">DNA replication complex GINS protein PSF2</fullName>
    </recommendedName>
    <alternativeName>
        <fullName evidence="3">DNA replication complex GINS protein psf2</fullName>
    </alternativeName>
</protein>
<name>A0A2N5VU75_9BASI</name>
<keyword evidence="6" id="KW-0539">Nucleus</keyword>
<reference evidence="12 13" key="1">
    <citation type="submission" date="2017-11" db="EMBL/GenBank/DDBJ databases">
        <title>De novo assembly and phasing of dikaryotic genomes from two isolates of Puccinia coronata f. sp. avenae, the causal agent of oat crown rust.</title>
        <authorList>
            <person name="Miller M.E."/>
            <person name="Zhang Y."/>
            <person name="Omidvar V."/>
            <person name="Sperschneider J."/>
            <person name="Schwessinger B."/>
            <person name="Raley C."/>
            <person name="Palmer J.M."/>
            <person name="Garnica D."/>
            <person name="Upadhyaya N."/>
            <person name="Rathjen J."/>
            <person name="Taylor J.M."/>
            <person name="Park R.F."/>
            <person name="Dodds P.N."/>
            <person name="Hirsch C.D."/>
            <person name="Kianian S.F."/>
            <person name="Figueroa M."/>
        </authorList>
    </citation>
    <scope>NUCLEOTIDE SEQUENCE [LARGE SCALE GENOMIC DNA]</scope>
    <source>
        <strain evidence="11">12NC29</strain>
        <strain evidence="10">12SD80</strain>
    </source>
</reference>
<keyword evidence="7" id="KW-0175">Coiled coil</keyword>
<dbReference type="PANTHER" id="PTHR12772:SF0">
    <property type="entry name" value="DNA REPLICATION COMPLEX GINS PROTEIN PSF2"/>
    <property type="match status" value="1"/>
</dbReference>
<dbReference type="SUPFAM" id="SSF158573">
    <property type="entry name" value="GINS helical bundle-like"/>
    <property type="match status" value="1"/>
</dbReference>
<evidence type="ECO:0000313" key="12">
    <source>
        <dbReference type="Proteomes" id="UP000235388"/>
    </source>
</evidence>
<evidence type="ECO:0000313" key="10">
    <source>
        <dbReference type="EMBL" id="PLW40252.1"/>
    </source>
</evidence>
<dbReference type="Pfam" id="PF05916">
    <property type="entry name" value="Sld5"/>
    <property type="match status" value="1"/>
</dbReference>
<dbReference type="Proteomes" id="UP000235392">
    <property type="component" value="Unassembled WGS sequence"/>
</dbReference>
<sequence length="278" mass="32283">MALPKFQRMTMEPKESVLIMIKTEKMEFIPNRKIAKFRNLDSEMIFEDLRPLKVISLPLWLIIELKLKKLGKVVLPAWLSELELKKHLQYEIHSLQLSDLPYFWIEMSKLLIEIAAEDIDGLEEVKKTLKDLKEVRQNKLRSSLKSNLNSQNQHVQQIRDYSFKNFLNHLEIPNLSNFELNELRSTLTILNSKFQKFDKSSNSSSDDPYNPHSSTSFSNPQFQPRDYSTMETQSQSQFQFYSDHNQPAQPPQAESSTAGRAENLQQSSSSGLNTDQSL</sequence>
<comment type="caution">
    <text evidence="11">The sequence shown here is derived from an EMBL/GenBank/DDBJ whole genome shotgun (WGS) entry which is preliminary data.</text>
</comment>
<evidence type="ECO:0000256" key="1">
    <source>
        <dbReference type="ARBA" id="ARBA00004123"/>
    </source>
</evidence>
<dbReference type="InterPro" id="IPR007257">
    <property type="entry name" value="GINS_Psf2"/>
</dbReference>
<evidence type="ECO:0000256" key="5">
    <source>
        <dbReference type="ARBA" id="ARBA00022705"/>
    </source>
</evidence>
<dbReference type="AlphaFoldDB" id="A0A2N5VU75"/>
<dbReference type="GO" id="GO:0000727">
    <property type="term" value="P:double-strand break repair via break-induced replication"/>
    <property type="evidence" value="ECO:0007669"/>
    <property type="project" value="TreeGrafter"/>
</dbReference>
<keyword evidence="5" id="KW-0235">DNA replication</keyword>
<proteinExistence type="inferred from homology"/>
<comment type="subcellular location">
    <subcellularLocation>
        <location evidence="1">Nucleus</location>
    </subcellularLocation>
</comment>
<keyword evidence="12" id="KW-1185">Reference proteome</keyword>